<reference evidence="2 3" key="1">
    <citation type="journal article" date="2021" name="Nat. Commun.">
        <title>Incipient diploidization of the medicinal plant Perilla within 10,000 years.</title>
        <authorList>
            <person name="Zhang Y."/>
            <person name="Shen Q."/>
            <person name="Leng L."/>
            <person name="Zhang D."/>
            <person name="Chen S."/>
            <person name="Shi Y."/>
            <person name="Ning Z."/>
            <person name="Chen S."/>
        </authorList>
    </citation>
    <scope>NUCLEOTIDE SEQUENCE [LARGE SCALE GENOMIC DNA]</scope>
    <source>
        <strain evidence="3">cv. PC099</strain>
    </source>
</reference>
<organism evidence="2 3">
    <name type="scientific">Perilla frutescens var. hirtella</name>
    <name type="common">Perilla citriodora</name>
    <name type="synonym">Perilla setoyensis</name>
    <dbReference type="NCBI Taxonomy" id="608512"/>
    <lineage>
        <taxon>Eukaryota</taxon>
        <taxon>Viridiplantae</taxon>
        <taxon>Streptophyta</taxon>
        <taxon>Embryophyta</taxon>
        <taxon>Tracheophyta</taxon>
        <taxon>Spermatophyta</taxon>
        <taxon>Magnoliopsida</taxon>
        <taxon>eudicotyledons</taxon>
        <taxon>Gunneridae</taxon>
        <taxon>Pentapetalae</taxon>
        <taxon>asterids</taxon>
        <taxon>lamiids</taxon>
        <taxon>Lamiales</taxon>
        <taxon>Lamiaceae</taxon>
        <taxon>Nepetoideae</taxon>
        <taxon>Elsholtzieae</taxon>
        <taxon>Perilla</taxon>
    </lineage>
</organism>
<accession>A0AAD4IRB9</accession>
<comment type="caution">
    <text evidence="2">The sequence shown here is derived from an EMBL/GenBank/DDBJ whole genome shotgun (WGS) entry which is preliminary data.</text>
</comment>
<protein>
    <submittedName>
        <fullName evidence="2">Subtilase family protein</fullName>
    </submittedName>
</protein>
<evidence type="ECO:0000256" key="1">
    <source>
        <dbReference type="SAM" id="MobiDB-lite"/>
    </source>
</evidence>
<keyword evidence="3" id="KW-1185">Reference proteome</keyword>
<feature type="region of interest" description="Disordered" evidence="1">
    <location>
        <begin position="1"/>
        <end position="44"/>
    </location>
</feature>
<evidence type="ECO:0000313" key="2">
    <source>
        <dbReference type="EMBL" id="KAH6819871.1"/>
    </source>
</evidence>
<evidence type="ECO:0000313" key="3">
    <source>
        <dbReference type="Proteomes" id="UP001190926"/>
    </source>
</evidence>
<gene>
    <name evidence="2" type="ORF">C2S53_012832</name>
</gene>
<dbReference type="Proteomes" id="UP001190926">
    <property type="component" value="Unassembled WGS sequence"/>
</dbReference>
<dbReference type="AlphaFoldDB" id="A0AAD4IRB9"/>
<name>A0AAD4IRB9_PERFH</name>
<proteinExistence type="predicted"/>
<dbReference type="EMBL" id="SDAM02006145">
    <property type="protein sequence ID" value="KAH6819871.1"/>
    <property type="molecule type" value="Genomic_DNA"/>
</dbReference>
<sequence length="62" mass="6586">MTMGEIMTPGRAEGWVTGGTEGLDSSRDTDGAAGEGSTTAVGEERNGEFLGYMKKCRARRWG</sequence>